<evidence type="ECO:0000313" key="2">
    <source>
        <dbReference type="EMBL" id="NNJ25912.1"/>
    </source>
</evidence>
<feature type="transmembrane region" description="Helical" evidence="1">
    <location>
        <begin position="31"/>
        <end position="48"/>
    </location>
</feature>
<accession>A0ABX1VDD7</accession>
<comment type="caution">
    <text evidence="2">The sequence shown here is derived from an EMBL/GenBank/DDBJ whole genome shotgun (WGS) entry which is preliminary data.</text>
</comment>
<protein>
    <submittedName>
        <fullName evidence="2">Uncharacterized protein</fullName>
    </submittedName>
</protein>
<gene>
    <name evidence="2" type="ORF">LzC2_19890</name>
</gene>
<dbReference type="EMBL" id="WTPX01000054">
    <property type="protein sequence ID" value="NNJ25912.1"/>
    <property type="molecule type" value="Genomic_DNA"/>
</dbReference>
<dbReference type="RefSeq" id="WP_171186400.1">
    <property type="nucleotide sequence ID" value="NZ_WTPX01000054.1"/>
</dbReference>
<keyword evidence="1" id="KW-1133">Transmembrane helix</keyword>
<evidence type="ECO:0000313" key="3">
    <source>
        <dbReference type="Proteomes" id="UP000609651"/>
    </source>
</evidence>
<organism evidence="2 3">
    <name type="scientific">Alienimonas chondri</name>
    <dbReference type="NCBI Taxonomy" id="2681879"/>
    <lineage>
        <taxon>Bacteria</taxon>
        <taxon>Pseudomonadati</taxon>
        <taxon>Planctomycetota</taxon>
        <taxon>Planctomycetia</taxon>
        <taxon>Planctomycetales</taxon>
        <taxon>Planctomycetaceae</taxon>
        <taxon>Alienimonas</taxon>
    </lineage>
</organism>
<keyword evidence="1" id="KW-0812">Transmembrane</keyword>
<proteinExistence type="predicted"/>
<reference evidence="2 3" key="1">
    <citation type="journal article" date="2020" name="Syst. Appl. Microbiol.">
        <title>Alienimonas chondri sp. nov., a novel planctomycete isolated from the biofilm of the red alga Chondrus crispus.</title>
        <authorList>
            <person name="Vitorino I."/>
            <person name="Albuquerque L."/>
            <person name="Wiegand S."/>
            <person name="Kallscheuer N."/>
            <person name="da Costa M.S."/>
            <person name="Lobo-da-Cunha A."/>
            <person name="Jogler C."/>
            <person name="Lage O.M."/>
        </authorList>
    </citation>
    <scope>NUCLEOTIDE SEQUENCE [LARGE SCALE GENOMIC DNA]</scope>
    <source>
        <strain evidence="2 3">LzC2</strain>
    </source>
</reference>
<keyword evidence="1" id="KW-0472">Membrane</keyword>
<sequence>MTASVTTTTAAATLGLPGRRETRVGWGEPDAAAVVLLAAAGFGLVYAVS</sequence>
<name>A0ABX1VDD7_9PLAN</name>
<dbReference type="Proteomes" id="UP000609651">
    <property type="component" value="Unassembled WGS sequence"/>
</dbReference>
<evidence type="ECO:0000256" key="1">
    <source>
        <dbReference type="SAM" id="Phobius"/>
    </source>
</evidence>
<keyword evidence="3" id="KW-1185">Reference proteome</keyword>